<gene>
    <name evidence="2" type="ORF">OBRU01_10074</name>
</gene>
<dbReference type="AlphaFoldDB" id="A0A0L7LEJ2"/>
<reference evidence="2 3" key="1">
    <citation type="journal article" date="2015" name="Genome Biol. Evol.">
        <title>The genome of winter moth (Operophtera brumata) provides a genomic perspective on sexual dimorphism and phenology.</title>
        <authorList>
            <person name="Derks M.F."/>
            <person name="Smit S."/>
            <person name="Salis L."/>
            <person name="Schijlen E."/>
            <person name="Bossers A."/>
            <person name="Mateman C."/>
            <person name="Pijl A.S."/>
            <person name="de Ridder D."/>
            <person name="Groenen M.A."/>
            <person name="Visser M.E."/>
            <person name="Megens H.J."/>
        </authorList>
    </citation>
    <scope>NUCLEOTIDE SEQUENCE [LARGE SCALE GENOMIC DNA]</scope>
    <source>
        <strain evidence="2">WM2013NL</strain>
        <tissue evidence="2">Head and thorax</tissue>
    </source>
</reference>
<comment type="caution">
    <text evidence="2">The sequence shown here is derived from an EMBL/GenBank/DDBJ whole genome shotgun (WGS) entry which is preliminary data.</text>
</comment>
<keyword evidence="3" id="KW-1185">Reference proteome</keyword>
<protein>
    <submittedName>
        <fullName evidence="2">Uncharacterized protein</fullName>
    </submittedName>
</protein>
<name>A0A0L7LEJ2_OPEBR</name>
<feature type="region of interest" description="Disordered" evidence="1">
    <location>
        <begin position="80"/>
        <end position="134"/>
    </location>
</feature>
<evidence type="ECO:0000313" key="3">
    <source>
        <dbReference type="Proteomes" id="UP000037510"/>
    </source>
</evidence>
<proteinExistence type="predicted"/>
<evidence type="ECO:0000313" key="2">
    <source>
        <dbReference type="EMBL" id="KOB73810.1"/>
    </source>
</evidence>
<dbReference type="EMBL" id="JTDY01001462">
    <property type="protein sequence ID" value="KOB73810.1"/>
    <property type="molecule type" value="Genomic_DNA"/>
</dbReference>
<dbReference type="Proteomes" id="UP000037510">
    <property type="component" value="Unassembled WGS sequence"/>
</dbReference>
<organism evidence="2 3">
    <name type="scientific">Operophtera brumata</name>
    <name type="common">Winter moth</name>
    <name type="synonym">Phalaena brumata</name>
    <dbReference type="NCBI Taxonomy" id="104452"/>
    <lineage>
        <taxon>Eukaryota</taxon>
        <taxon>Metazoa</taxon>
        <taxon>Ecdysozoa</taxon>
        <taxon>Arthropoda</taxon>
        <taxon>Hexapoda</taxon>
        <taxon>Insecta</taxon>
        <taxon>Pterygota</taxon>
        <taxon>Neoptera</taxon>
        <taxon>Endopterygota</taxon>
        <taxon>Lepidoptera</taxon>
        <taxon>Glossata</taxon>
        <taxon>Ditrysia</taxon>
        <taxon>Geometroidea</taxon>
        <taxon>Geometridae</taxon>
        <taxon>Larentiinae</taxon>
        <taxon>Operophtera</taxon>
    </lineage>
</organism>
<feature type="region of interest" description="Disordered" evidence="1">
    <location>
        <begin position="43"/>
        <end position="66"/>
    </location>
</feature>
<feature type="region of interest" description="Disordered" evidence="1">
    <location>
        <begin position="1"/>
        <end position="21"/>
    </location>
</feature>
<sequence>MRSVHIPAPMEGAATPEGGRRTRAALAEIPGRLDRLRVTPLQTLTNNRELSPGLPAGYLSPAPSPDEMLIQQRGTYTLTNNRELSPGLPAGYLSPAPSPDEMLIQQRGTYVSASRRCRPSLTTGSSRPACPRGT</sequence>
<accession>A0A0L7LEJ2</accession>
<evidence type="ECO:0000256" key="1">
    <source>
        <dbReference type="SAM" id="MobiDB-lite"/>
    </source>
</evidence>